<dbReference type="InterPro" id="IPR010105">
    <property type="entry name" value="TonB_sidphr_rcpt"/>
</dbReference>
<dbReference type="GO" id="GO:0038023">
    <property type="term" value="F:signaling receptor activity"/>
    <property type="evidence" value="ECO:0007669"/>
    <property type="project" value="InterPro"/>
</dbReference>
<evidence type="ECO:0000256" key="3">
    <source>
        <dbReference type="ARBA" id="ARBA00022448"/>
    </source>
</evidence>
<feature type="domain" description="TonB-dependent receptor-like beta-barrel" evidence="18">
    <location>
        <begin position="276"/>
        <end position="723"/>
    </location>
</feature>
<dbReference type="EMBL" id="CP069482">
    <property type="protein sequence ID" value="QRO77094.1"/>
    <property type="molecule type" value="Genomic_DNA"/>
</dbReference>
<evidence type="ECO:0000256" key="8">
    <source>
        <dbReference type="ARBA" id="ARBA00023004"/>
    </source>
</evidence>
<dbReference type="InterPro" id="IPR012910">
    <property type="entry name" value="Plug_dom"/>
</dbReference>
<dbReference type="InterPro" id="IPR000531">
    <property type="entry name" value="Beta-barrel_TonB"/>
</dbReference>
<feature type="signal peptide" evidence="17">
    <location>
        <begin position="1"/>
        <end position="29"/>
    </location>
</feature>
<keyword evidence="5" id="KW-0410">Iron transport</keyword>
<keyword evidence="4 14" id="KW-1134">Transmembrane beta strand</keyword>
<dbReference type="InterPro" id="IPR036942">
    <property type="entry name" value="Beta-barrel_TonB_sf"/>
</dbReference>
<feature type="region of interest" description="Disordered" evidence="16">
    <location>
        <begin position="46"/>
        <end position="74"/>
    </location>
</feature>
<proteinExistence type="inferred from homology"/>
<evidence type="ECO:0000256" key="9">
    <source>
        <dbReference type="ARBA" id="ARBA00023065"/>
    </source>
</evidence>
<keyword evidence="8" id="KW-0408">Iron</keyword>
<evidence type="ECO:0000256" key="13">
    <source>
        <dbReference type="ARBA" id="ARBA00023237"/>
    </source>
</evidence>
<dbReference type="Pfam" id="PF07715">
    <property type="entry name" value="Plug"/>
    <property type="match status" value="1"/>
</dbReference>
<evidence type="ECO:0000256" key="15">
    <source>
        <dbReference type="RuleBase" id="RU003357"/>
    </source>
</evidence>
<dbReference type="SUPFAM" id="SSF56935">
    <property type="entry name" value="Porins"/>
    <property type="match status" value="1"/>
</dbReference>
<keyword evidence="21" id="KW-1185">Reference proteome</keyword>
<accession>A0A892I5E3</accession>
<dbReference type="RefSeq" id="WP_035972400.1">
    <property type="nucleotide sequence ID" value="NZ_CABVPR010000107.1"/>
</dbReference>
<feature type="chain" id="PRO_5034487700" evidence="17">
    <location>
        <begin position="30"/>
        <end position="754"/>
    </location>
</feature>
<dbReference type="PANTHER" id="PTHR32552:SF68">
    <property type="entry name" value="FERRICHROME OUTER MEMBRANE TRANSPORTER_PHAGE RECEPTOR"/>
    <property type="match status" value="1"/>
</dbReference>
<evidence type="ECO:0000313" key="20">
    <source>
        <dbReference type="EMBL" id="QRO77094.1"/>
    </source>
</evidence>
<dbReference type="GO" id="GO:0009279">
    <property type="term" value="C:cell outer membrane"/>
    <property type="evidence" value="ECO:0007669"/>
    <property type="project" value="UniProtKB-SubCell"/>
</dbReference>
<dbReference type="NCBIfam" id="TIGR01783">
    <property type="entry name" value="TonB-siderophor"/>
    <property type="match status" value="1"/>
</dbReference>
<evidence type="ECO:0000313" key="21">
    <source>
        <dbReference type="Proteomes" id="UP000625568"/>
    </source>
</evidence>
<keyword evidence="3 14" id="KW-0813">Transport</keyword>
<evidence type="ECO:0000256" key="12">
    <source>
        <dbReference type="ARBA" id="ARBA00023170"/>
    </source>
</evidence>
<name>A0A892I5E3_9BURK</name>
<dbReference type="PANTHER" id="PTHR32552">
    <property type="entry name" value="FERRICHROME IRON RECEPTOR-RELATED"/>
    <property type="match status" value="1"/>
</dbReference>
<evidence type="ECO:0000256" key="4">
    <source>
        <dbReference type="ARBA" id="ARBA00022452"/>
    </source>
</evidence>
<evidence type="ECO:0000256" key="16">
    <source>
        <dbReference type="SAM" id="MobiDB-lite"/>
    </source>
</evidence>
<dbReference type="AlphaFoldDB" id="A0A892I5E3"/>
<keyword evidence="11 14" id="KW-0472">Membrane</keyword>
<evidence type="ECO:0000256" key="7">
    <source>
        <dbReference type="ARBA" id="ARBA00022729"/>
    </source>
</evidence>
<sequence length="754" mass="81527">MEWATGTRLRAIAAAASVAFGAAAGQAIAQTAPAANAGAAVSAGSAQNGASSVAPNGTPNGTPNGSPNGTLPAITVNAASEGDGTVGLVAKRSRTGTKTNTPIDEIPQTINVVTAQQIEMTGATDVNSALRYVPGFSSYGTDNRSDWYAALRGFTPTAYVNGLQVPNTINLASWRVDPYMIDSISVLRGPTSVLYGAGDPGAIVDVRTKLADGERVREAGVQIGDYARKQVMIDVGDKLDPDGKYAYRFVGVARDGNALIGPNNDQRVSLAPSFRWRPNADTSLTLSATYLQDWGDISSNFLPAAGTVLPNPNGQITKDIYEGDGNFNYYRKKQWSLGYQFEHNLNSMWTFRQNTRWMHLSLDNGSVFANGFVGEDMADVSRWAGVFQMNYSRFDIDNNLEGRFATGPLEHTLLLGFQYNRQTATDSEWLAAAPPLNLYNPVYLPVTTSVFSDPDSTFRTNTYTTLNTFGLYAQDQIKWNRWTLTLGGREDWVNMRQDDRAAGTSTKADVTAFTGRVGLTYQGDYGLSPYVSYATSFNPLIGVNLVGGGLPLPTRGKQIEAGLRWQPPGKNLMLNAAIYQINQTNVLTSALPSQDPTGTKSVQTGEVRSRGIELSATGKVTPNLSVIAAYVYQDVKNVKANDVSLNNWPVDIPRPRQMASLWADWTWHTGPLAGFGLGGGVRYQSASAGAADNSLTVSSYTLFDAGVHYDMRNWRFAVNATNLFNRHYISGCQSANVCIFGTDRTVIATAKYNW</sequence>
<keyword evidence="7 17" id="KW-0732">Signal</keyword>
<dbReference type="PROSITE" id="PS52016">
    <property type="entry name" value="TONB_DEPENDENT_REC_3"/>
    <property type="match status" value="1"/>
</dbReference>
<dbReference type="CDD" id="cd01347">
    <property type="entry name" value="ligand_gated_channel"/>
    <property type="match status" value="1"/>
</dbReference>
<dbReference type="Pfam" id="PF00593">
    <property type="entry name" value="TonB_dep_Rec_b-barrel"/>
    <property type="match status" value="1"/>
</dbReference>
<evidence type="ECO:0000256" key="17">
    <source>
        <dbReference type="SAM" id="SignalP"/>
    </source>
</evidence>
<keyword evidence="9" id="KW-0406">Ion transport</keyword>
<organism evidence="20 21">
    <name type="scientific">Burkholderia dolosa</name>
    <dbReference type="NCBI Taxonomy" id="152500"/>
    <lineage>
        <taxon>Bacteria</taxon>
        <taxon>Pseudomonadati</taxon>
        <taxon>Pseudomonadota</taxon>
        <taxon>Betaproteobacteria</taxon>
        <taxon>Burkholderiales</taxon>
        <taxon>Burkholderiaceae</taxon>
        <taxon>Burkholderia</taxon>
        <taxon>Burkholderia cepacia complex</taxon>
    </lineage>
</organism>
<evidence type="ECO:0000256" key="6">
    <source>
        <dbReference type="ARBA" id="ARBA00022692"/>
    </source>
</evidence>
<comment type="similarity">
    <text evidence="2 14 15">Belongs to the TonB-dependent receptor family.</text>
</comment>
<dbReference type="FunFam" id="2.40.170.20:FF:000005">
    <property type="entry name" value="TonB-dependent siderophore receptor"/>
    <property type="match status" value="1"/>
</dbReference>
<keyword evidence="10 15" id="KW-0798">TonB box</keyword>
<dbReference type="Gene3D" id="2.170.130.10">
    <property type="entry name" value="TonB-dependent receptor, plug domain"/>
    <property type="match status" value="1"/>
</dbReference>
<dbReference type="Proteomes" id="UP000625568">
    <property type="component" value="Chromosome 1"/>
</dbReference>
<protein>
    <submittedName>
        <fullName evidence="20">TonB-dependent siderophore receptor</fullName>
    </submittedName>
</protein>
<feature type="domain" description="TonB-dependent receptor plug" evidence="19">
    <location>
        <begin position="103"/>
        <end position="202"/>
    </location>
</feature>
<dbReference type="InterPro" id="IPR037066">
    <property type="entry name" value="Plug_dom_sf"/>
</dbReference>
<evidence type="ECO:0000256" key="11">
    <source>
        <dbReference type="ARBA" id="ARBA00023136"/>
    </source>
</evidence>
<keyword evidence="6 14" id="KW-0812">Transmembrane</keyword>
<gene>
    <name evidence="20" type="ORF">I6K02_14565</name>
</gene>
<evidence type="ECO:0000256" key="5">
    <source>
        <dbReference type="ARBA" id="ARBA00022496"/>
    </source>
</evidence>
<evidence type="ECO:0000259" key="19">
    <source>
        <dbReference type="Pfam" id="PF07715"/>
    </source>
</evidence>
<dbReference type="GeneID" id="93127880"/>
<evidence type="ECO:0000256" key="1">
    <source>
        <dbReference type="ARBA" id="ARBA00004571"/>
    </source>
</evidence>
<comment type="subcellular location">
    <subcellularLocation>
        <location evidence="1 14">Cell outer membrane</location>
        <topology evidence="1 14">Multi-pass membrane protein</topology>
    </subcellularLocation>
</comment>
<evidence type="ECO:0000256" key="10">
    <source>
        <dbReference type="ARBA" id="ARBA00023077"/>
    </source>
</evidence>
<evidence type="ECO:0000259" key="18">
    <source>
        <dbReference type="Pfam" id="PF00593"/>
    </source>
</evidence>
<feature type="compositionally biased region" description="Polar residues" evidence="16">
    <location>
        <begin position="55"/>
        <end position="69"/>
    </location>
</feature>
<evidence type="ECO:0000256" key="2">
    <source>
        <dbReference type="ARBA" id="ARBA00009810"/>
    </source>
</evidence>
<keyword evidence="13 14" id="KW-0998">Cell outer membrane</keyword>
<dbReference type="Gene3D" id="2.40.170.20">
    <property type="entry name" value="TonB-dependent receptor, beta-barrel domain"/>
    <property type="match status" value="1"/>
</dbReference>
<dbReference type="GO" id="GO:0015891">
    <property type="term" value="P:siderophore transport"/>
    <property type="evidence" value="ECO:0007669"/>
    <property type="project" value="InterPro"/>
</dbReference>
<keyword evidence="12 20" id="KW-0675">Receptor</keyword>
<reference evidence="20 21" key="1">
    <citation type="submission" date="2021-02" db="EMBL/GenBank/DDBJ databases">
        <title>FDA dAtabase for Regulatory Grade micrObial Sequences (FDA-ARGOS): Supporting development and validation of Infectious Disease Dx tests.</title>
        <authorList>
            <person name="Minogue T."/>
            <person name="Wolcott M."/>
            <person name="Wasieloski L."/>
            <person name="Aguilar W."/>
            <person name="Moore D."/>
            <person name="Jaissle J."/>
            <person name="Tallon L."/>
            <person name="Sadzewicz L."/>
            <person name="Zhao X."/>
            <person name="Boylan J."/>
            <person name="Ott S."/>
            <person name="Bowen H."/>
            <person name="Vavikolanu K."/>
            <person name="Mehta A."/>
            <person name="Aluvathingal J."/>
            <person name="Nadendla S."/>
            <person name="Yan Y."/>
            <person name="Sichtig H."/>
        </authorList>
    </citation>
    <scope>NUCLEOTIDE SEQUENCE [LARGE SCALE GENOMIC DNA]</scope>
    <source>
        <strain evidence="20 21">FDAARGOS_1272</strain>
    </source>
</reference>
<dbReference type="GO" id="GO:0015344">
    <property type="term" value="F:siderophore uptake transmembrane transporter activity"/>
    <property type="evidence" value="ECO:0007669"/>
    <property type="project" value="TreeGrafter"/>
</dbReference>
<dbReference type="InterPro" id="IPR039426">
    <property type="entry name" value="TonB-dep_rcpt-like"/>
</dbReference>
<evidence type="ECO:0000256" key="14">
    <source>
        <dbReference type="PROSITE-ProRule" id="PRU01360"/>
    </source>
</evidence>